<evidence type="ECO:0000256" key="1">
    <source>
        <dbReference type="ARBA" id="ARBA00005772"/>
    </source>
</evidence>
<evidence type="ECO:0000256" key="4">
    <source>
        <dbReference type="ARBA" id="ARBA00023118"/>
    </source>
</evidence>
<evidence type="ECO:0000256" key="3">
    <source>
        <dbReference type="ARBA" id="ARBA00022884"/>
    </source>
</evidence>
<evidence type="ECO:0000259" key="6">
    <source>
        <dbReference type="Pfam" id="PF17953"/>
    </source>
</evidence>
<dbReference type="InterPro" id="IPR005510">
    <property type="entry name" value="Csm4"/>
</dbReference>
<dbReference type="Pfam" id="PF17953">
    <property type="entry name" value="Csm4_C"/>
    <property type="match status" value="1"/>
</dbReference>
<feature type="domain" description="Csm4 C-terminal" evidence="6">
    <location>
        <begin position="233"/>
        <end position="319"/>
    </location>
</feature>
<accession>A0A9E2F631</accession>
<dbReference type="NCBIfam" id="TIGR01903">
    <property type="entry name" value="cas5_csm4"/>
    <property type="match status" value="1"/>
</dbReference>
<sequence length="321" mass="37611">MKYEIVKLCFKSPLHLGEKETILEDTSNIIHSDTLFSSVCYAWRALYGKNSLEELLLTFLDKPPFLISSSFPFYDDVLFFPLPYNFQAPDDEAKNFKRVKFIPFKLFEDIKQKRHFNLDEYIMLQDKLALLPVERKNSQSEDDLYFWKEKEVQRVTLDRINSSSNLFNFRELHFQPNCGFYFIIDYKDNSIAKKLKASLRLLGDAGLGGDRGSGKGIFKVRFEYLEIDDDIENAYQLLSLYYPAEKERPLSPAQYGYKTRGGFVYSFDETSRRKKYVRMFTEGSIFNGRKPQGELVDITPEGFDKHKVYRYGYAFCLGIKA</sequence>
<keyword evidence="3" id="KW-0694">RNA-binding</keyword>
<dbReference type="AlphaFoldDB" id="A0A9E2F631"/>
<comment type="caution">
    <text evidence="7">The sequence shown here is derived from an EMBL/GenBank/DDBJ whole genome shotgun (WGS) entry which is preliminary data.</text>
</comment>
<name>A0A9E2F631_PSYF1</name>
<dbReference type="Pfam" id="PF03787">
    <property type="entry name" value="RAMPs"/>
    <property type="match status" value="1"/>
</dbReference>
<dbReference type="InterPro" id="IPR005537">
    <property type="entry name" value="RAMP_III_fam"/>
</dbReference>
<dbReference type="EMBL" id="QLTW01000033">
    <property type="protein sequence ID" value="MBT9144945.1"/>
    <property type="molecule type" value="Genomic_DNA"/>
</dbReference>
<dbReference type="GO" id="GO:0003723">
    <property type="term" value="F:RNA binding"/>
    <property type="evidence" value="ECO:0007669"/>
    <property type="project" value="UniProtKB-KW"/>
</dbReference>
<protein>
    <recommendedName>
        <fullName evidence="2">CRISPR system Cms protein Csm4</fullName>
    </recommendedName>
</protein>
<dbReference type="Proteomes" id="UP000811545">
    <property type="component" value="Unassembled WGS sequence"/>
</dbReference>
<reference evidence="7 8" key="1">
    <citation type="journal article" date="2021" name="bioRxiv">
        <title>Unique metabolic strategies in Hadean analogues reveal hints for primordial physiology.</title>
        <authorList>
            <person name="Nobu M.K."/>
            <person name="Nakai R."/>
            <person name="Tamazawa S."/>
            <person name="Mori H."/>
            <person name="Toyoda A."/>
            <person name="Ijiri A."/>
            <person name="Suzuki S."/>
            <person name="Kurokawa K."/>
            <person name="Kamagata Y."/>
            <person name="Tamaki H."/>
        </authorList>
    </citation>
    <scope>NUCLEOTIDE SEQUENCE [LARGE SCALE GENOMIC DNA]</scope>
    <source>
        <strain evidence="7">BS525</strain>
    </source>
</reference>
<comment type="similarity">
    <text evidence="1">Belongs to the CRISPR-associated Csm4 family.</text>
</comment>
<evidence type="ECO:0000313" key="8">
    <source>
        <dbReference type="Proteomes" id="UP000811545"/>
    </source>
</evidence>
<proteinExistence type="inferred from homology"/>
<feature type="domain" description="CRISPR type III-associated protein" evidence="5">
    <location>
        <begin position="10"/>
        <end position="219"/>
    </location>
</feature>
<dbReference type="GO" id="GO:0051607">
    <property type="term" value="P:defense response to virus"/>
    <property type="evidence" value="ECO:0007669"/>
    <property type="project" value="UniProtKB-KW"/>
</dbReference>
<organism evidence="7 8">
    <name type="scientific">Psychracetigena formicireducens</name>
    <dbReference type="NCBI Taxonomy" id="2986056"/>
    <lineage>
        <taxon>Bacteria</taxon>
        <taxon>Bacillati</taxon>
        <taxon>Candidatus Lithacetigenota</taxon>
        <taxon>Candidatus Psychracetigena</taxon>
    </lineage>
</organism>
<evidence type="ECO:0000313" key="7">
    <source>
        <dbReference type="EMBL" id="MBT9144945.1"/>
    </source>
</evidence>
<dbReference type="InterPro" id="IPR040932">
    <property type="entry name" value="Csm4_C"/>
</dbReference>
<gene>
    <name evidence="7" type="ORF">DDT42_00801</name>
</gene>
<evidence type="ECO:0000259" key="5">
    <source>
        <dbReference type="Pfam" id="PF03787"/>
    </source>
</evidence>
<keyword evidence="4" id="KW-0051">Antiviral defense</keyword>
<evidence type="ECO:0000256" key="2">
    <source>
        <dbReference type="ARBA" id="ARBA00016109"/>
    </source>
</evidence>